<accession>A0A8S1J5E3</accession>
<organism evidence="3 4">
    <name type="scientific">Ostreobium quekettii</name>
    <dbReference type="NCBI Taxonomy" id="121088"/>
    <lineage>
        <taxon>Eukaryota</taxon>
        <taxon>Viridiplantae</taxon>
        <taxon>Chlorophyta</taxon>
        <taxon>core chlorophytes</taxon>
        <taxon>Ulvophyceae</taxon>
        <taxon>TCBD clade</taxon>
        <taxon>Bryopsidales</taxon>
        <taxon>Ostreobineae</taxon>
        <taxon>Ostreobiaceae</taxon>
        <taxon>Ostreobium</taxon>
    </lineage>
</organism>
<comment type="caution">
    <text evidence="3">The sequence shown here is derived from an EMBL/GenBank/DDBJ whole genome shotgun (WGS) entry which is preliminary data.</text>
</comment>
<dbReference type="Proteomes" id="UP000708148">
    <property type="component" value="Unassembled WGS sequence"/>
</dbReference>
<evidence type="ECO:0000313" key="3">
    <source>
        <dbReference type="EMBL" id="CAD7698717.1"/>
    </source>
</evidence>
<name>A0A8S1J5E3_9CHLO</name>
<dbReference type="SUPFAM" id="SSF50978">
    <property type="entry name" value="WD40 repeat-like"/>
    <property type="match status" value="1"/>
</dbReference>
<keyword evidence="4" id="KW-1185">Reference proteome</keyword>
<proteinExistence type="predicted"/>
<dbReference type="AlphaFoldDB" id="A0A8S1J5E3"/>
<keyword evidence="1" id="KW-0853">WD repeat</keyword>
<evidence type="ECO:0000256" key="1">
    <source>
        <dbReference type="PROSITE-ProRule" id="PRU00221"/>
    </source>
</evidence>
<evidence type="ECO:0000259" key="2">
    <source>
        <dbReference type="Pfam" id="PF23760"/>
    </source>
</evidence>
<dbReference type="InterPro" id="IPR001680">
    <property type="entry name" value="WD40_rpt"/>
</dbReference>
<evidence type="ECO:0000313" key="4">
    <source>
        <dbReference type="Proteomes" id="UP000708148"/>
    </source>
</evidence>
<feature type="repeat" description="WD" evidence="1">
    <location>
        <begin position="20"/>
        <end position="52"/>
    </location>
</feature>
<dbReference type="PROSITE" id="PS50294">
    <property type="entry name" value="WD_REPEATS_REGION"/>
    <property type="match status" value="1"/>
</dbReference>
<dbReference type="InterPro" id="IPR056151">
    <property type="entry name" value="Beta-prop_DCAF12"/>
</dbReference>
<dbReference type="InterPro" id="IPR015943">
    <property type="entry name" value="WD40/YVTN_repeat-like_dom_sf"/>
</dbReference>
<dbReference type="Gene3D" id="2.130.10.10">
    <property type="entry name" value="YVTN repeat-like/Quinoprotein amine dehydrogenase"/>
    <property type="match status" value="1"/>
</dbReference>
<protein>
    <recommendedName>
        <fullName evidence="2">DDB1- and CUL4-associated factor 12 beta-propeller domain-containing protein</fullName>
    </recommendedName>
</protein>
<dbReference type="PROSITE" id="PS50082">
    <property type="entry name" value="WD_REPEATS_2"/>
    <property type="match status" value="1"/>
</dbReference>
<dbReference type="Pfam" id="PF23760">
    <property type="entry name" value="Beta-prop_DCAF12"/>
    <property type="match status" value="1"/>
</dbReference>
<sequence>MLWQVDSEKGMVNKTPRVSRKVHKGKVRDVKYIPEVRKLATISKDGNLRIWDPELNGVRALNLEGPDGTVPDMEGDVVCMAVQENVLAVGSGAQVSLVDVRGKQRIHNIRLCHGDYGVRSLVFQDDVLSLGTSRGWLSFISLRCMDFLPLNHGDLPKGRSAWKLHHEVGSGWLDEYDREYFSEMLATNAVYAHCWDPSSDCLFACGGPLAFGLDGCYMGLWR</sequence>
<dbReference type="InterPro" id="IPR036322">
    <property type="entry name" value="WD40_repeat_dom_sf"/>
</dbReference>
<dbReference type="EMBL" id="CAJHUC010000875">
    <property type="protein sequence ID" value="CAD7698717.1"/>
    <property type="molecule type" value="Genomic_DNA"/>
</dbReference>
<feature type="domain" description="DDB1- and CUL4-associated factor 12 beta-propeller" evidence="2">
    <location>
        <begin position="12"/>
        <end position="221"/>
    </location>
</feature>
<dbReference type="SMART" id="SM00320">
    <property type="entry name" value="WD40"/>
    <property type="match status" value="1"/>
</dbReference>
<dbReference type="OrthoDB" id="10251741at2759"/>
<gene>
    <name evidence="3" type="ORF">OSTQU699_LOCUS4076</name>
</gene>
<reference evidence="3" key="1">
    <citation type="submission" date="2020-12" db="EMBL/GenBank/DDBJ databases">
        <authorList>
            <person name="Iha C."/>
        </authorList>
    </citation>
    <scope>NUCLEOTIDE SEQUENCE</scope>
</reference>